<feature type="compositionally biased region" description="Basic and acidic residues" evidence="1">
    <location>
        <begin position="196"/>
        <end position="222"/>
    </location>
</feature>
<gene>
    <name evidence="2" type="ORF">STAS_03783</name>
</gene>
<name>A0A5A7P5H1_STRAF</name>
<proteinExistence type="predicted"/>
<dbReference type="GO" id="GO:0016874">
    <property type="term" value="F:ligase activity"/>
    <property type="evidence" value="ECO:0007669"/>
    <property type="project" value="UniProtKB-KW"/>
</dbReference>
<sequence length="222" mass="23443">VSPSLTLFSLYSYHLAFTKNSPKFTALNPASSQSSASHGLSPPPATLCTTLTRTELTKNPNDSVLKKSPVLIVFIPPGHSLRKKSSCPMYVSASPDPTSTNCGTSQKTLSWARRCLRTSVSAAAAMARTERTSPVPMRWRGKLPEDGDEGAVVNCHGEENGGDEEDGEGGGGDLEGGAHAAVHGDGLGDGEGGHLGVDRPEEDRGGPRREHADHELYFLHVG</sequence>
<dbReference type="Proteomes" id="UP000325081">
    <property type="component" value="Unassembled WGS sequence"/>
</dbReference>
<reference evidence="3" key="1">
    <citation type="journal article" date="2019" name="Curr. Biol.">
        <title>Genome Sequence of Striga asiatica Provides Insight into the Evolution of Plant Parasitism.</title>
        <authorList>
            <person name="Yoshida S."/>
            <person name="Kim S."/>
            <person name="Wafula E.K."/>
            <person name="Tanskanen J."/>
            <person name="Kim Y.M."/>
            <person name="Honaas L."/>
            <person name="Yang Z."/>
            <person name="Spallek T."/>
            <person name="Conn C.E."/>
            <person name="Ichihashi Y."/>
            <person name="Cheong K."/>
            <person name="Cui S."/>
            <person name="Der J.P."/>
            <person name="Gundlach H."/>
            <person name="Jiao Y."/>
            <person name="Hori C."/>
            <person name="Ishida J.K."/>
            <person name="Kasahara H."/>
            <person name="Kiba T."/>
            <person name="Kim M.S."/>
            <person name="Koo N."/>
            <person name="Laohavisit A."/>
            <person name="Lee Y.H."/>
            <person name="Lumba S."/>
            <person name="McCourt P."/>
            <person name="Mortimer J.C."/>
            <person name="Mutuku J.M."/>
            <person name="Nomura T."/>
            <person name="Sasaki-Sekimoto Y."/>
            <person name="Seto Y."/>
            <person name="Wang Y."/>
            <person name="Wakatake T."/>
            <person name="Sakakibara H."/>
            <person name="Demura T."/>
            <person name="Yamaguchi S."/>
            <person name="Yoneyama K."/>
            <person name="Manabe R.I."/>
            <person name="Nelson D.C."/>
            <person name="Schulman A.H."/>
            <person name="Timko M.P."/>
            <person name="dePamphilis C.W."/>
            <person name="Choi D."/>
            <person name="Shirasu K."/>
        </authorList>
    </citation>
    <scope>NUCLEOTIDE SEQUENCE [LARGE SCALE GENOMIC DNA]</scope>
    <source>
        <strain evidence="3">cv. UVA1</strain>
    </source>
</reference>
<protein>
    <submittedName>
        <fullName evidence="2">Phenylalanine--tRNA ligase beta subunit</fullName>
    </submittedName>
</protein>
<organism evidence="2 3">
    <name type="scientific">Striga asiatica</name>
    <name type="common">Asiatic witchweed</name>
    <name type="synonym">Buchnera asiatica</name>
    <dbReference type="NCBI Taxonomy" id="4170"/>
    <lineage>
        <taxon>Eukaryota</taxon>
        <taxon>Viridiplantae</taxon>
        <taxon>Streptophyta</taxon>
        <taxon>Embryophyta</taxon>
        <taxon>Tracheophyta</taxon>
        <taxon>Spermatophyta</taxon>
        <taxon>Magnoliopsida</taxon>
        <taxon>eudicotyledons</taxon>
        <taxon>Gunneridae</taxon>
        <taxon>Pentapetalae</taxon>
        <taxon>asterids</taxon>
        <taxon>lamiids</taxon>
        <taxon>Lamiales</taxon>
        <taxon>Orobanchaceae</taxon>
        <taxon>Buchnereae</taxon>
        <taxon>Striga</taxon>
    </lineage>
</organism>
<evidence type="ECO:0000256" key="1">
    <source>
        <dbReference type="SAM" id="MobiDB-lite"/>
    </source>
</evidence>
<feature type="non-terminal residue" evidence="2">
    <location>
        <position position="222"/>
    </location>
</feature>
<dbReference type="AlphaFoldDB" id="A0A5A7P5H1"/>
<accession>A0A5A7P5H1</accession>
<keyword evidence="3" id="KW-1185">Reference proteome</keyword>
<evidence type="ECO:0000313" key="2">
    <source>
        <dbReference type="EMBL" id="GER28030.1"/>
    </source>
</evidence>
<keyword evidence="2" id="KW-0436">Ligase</keyword>
<dbReference type="EMBL" id="BKCP01002225">
    <property type="protein sequence ID" value="GER28030.1"/>
    <property type="molecule type" value="Genomic_DNA"/>
</dbReference>
<evidence type="ECO:0000313" key="3">
    <source>
        <dbReference type="Proteomes" id="UP000325081"/>
    </source>
</evidence>
<feature type="non-terminal residue" evidence="2">
    <location>
        <position position="1"/>
    </location>
</feature>
<comment type="caution">
    <text evidence="2">The sequence shown here is derived from an EMBL/GenBank/DDBJ whole genome shotgun (WGS) entry which is preliminary data.</text>
</comment>
<dbReference type="OrthoDB" id="10569695at2759"/>
<feature type="region of interest" description="Disordered" evidence="1">
    <location>
        <begin position="126"/>
        <end position="222"/>
    </location>
</feature>
<feature type="compositionally biased region" description="Gly residues" evidence="1">
    <location>
        <begin position="185"/>
        <end position="195"/>
    </location>
</feature>